<comment type="caution">
    <text evidence="1">The sequence shown here is derived from an EMBL/GenBank/DDBJ whole genome shotgun (WGS) entry which is preliminary data.</text>
</comment>
<name>A0ACB9GZR0_CICIN</name>
<dbReference type="Proteomes" id="UP001055811">
    <property type="component" value="Linkage Group LG01"/>
</dbReference>
<keyword evidence="2" id="KW-1185">Reference proteome</keyword>
<reference evidence="2" key="1">
    <citation type="journal article" date="2022" name="Mol. Ecol. Resour.">
        <title>The genomes of chicory, endive, great burdock and yacon provide insights into Asteraceae palaeo-polyploidization history and plant inulin production.</title>
        <authorList>
            <person name="Fan W."/>
            <person name="Wang S."/>
            <person name="Wang H."/>
            <person name="Wang A."/>
            <person name="Jiang F."/>
            <person name="Liu H."/>
            <person name="Zhao H."/>
            <person name="Xu D."/>
            <person name="Zhang Y."/>
        </authorList>
    </citation>
    <scope>NUCLEOTIDE SEQUENCE [LARGE SCALE GENOMIC DNA]</scope>
    <source>
        <strain evidence="2">cv. Punajuju</strain>
    </source>
</reference>
<evidence type="ECO:0000313" key="2">
    <source>
        <dbReference type="Proteomes" id="UP001055811"/>
    </source>
</evidence>
<proteinExistence type="predicted"/>
<accession>A0ACB9GZR0</accession>
<sequence>MKGGDKGDVVAAPAGPPPLLDWKFSQVFGERIAGEEVQEVDIISAIEFDKSGDHLATGDRGGRVVLFERTDKKERLIPSFTRWCKFEHFTGKLELGGSPALQEEGETRNWSIAHRDPELLCHRHVSHQVKIYKNEFLHQIFDEINVRVDVFQEAVAAMAAEFRHFIPKEAAERSALRYSTLNSQSQFLTHTIGRILSEMKVTHTPIDIKGFEKLLQVMRSGTRHQQRSPCSTVAYIQSIADGDIVNVIDV</sequence>
<gene>
    <name evidence="1" type="ORF">L2E82_01752</name>
</gene>
<protein>
    <submittedName>
        <fullName evidence="1">Uncharacterized protein</fullName>
    </submittedName>
</protein>
<organism evidence="1 2">
    <name type="scientific">Cichorium intybus</name>
    <name type="common">Chicory</name>
    <dbReference type="NCBI Taxonomy" id="13427"/>
    <lineage>
        <taxon>Eukaryota</taxon>
        <taxon>Viridiplantae</taxon>
        <taxon>Streptophyta</taxon>
        <taxon>Embryophyta</taxon>
        <taxon>Tracheophyta</taxon>
        <taxon>Spermatophyta</taxon>
        <taxon>Magnoliopsida</taxon>
        <taxon>eudicotyledons</taxon>
        <taxon>Gunneridae</taxon>
        <taxon>Pentapetalae</taxon>
        <taxon>asterids</taxon>
        <taxon>campanulids</taxon>
        <taxon>Asterales</taxon>
        <taxon>Asteraceae</taxon>
        <taxon>Cichorioideae</taxon>
        <taxon>Cichorieae</taxon>
        <taxon>Cichoriinae</taxon>
        <taxon>Cichorium</taxon>
    </lineage>
</organism>
<dbReference type="EMBL" id="CM042009">
    <property type="protein sequence ID" value="KAI3788969.1"/>
    <property type="molecule type" value="Genomic_DNA"/>
</dbReference>
<reference evidence="1 2" key="2">
    <citation type="journal article" date="2022" name="Mol. Ecol. Resour.">
        <title>The genomes of chicory, endive, great burdock and yacon provide insights into Asteraceae paleo-polyploidization history and plant inulin production.</title>
        <authorList>
            <person name="Fan W."/>
            <person name="Wang S."/>
            <person name="Wang H."/>
            <person name="Wang A."/>
            <person name="Jiang F."/>
            <person name="Liu H."/>
            <person name="Zhao H."/>
            <person name="Xu D."/>
            <person name="Zhang Y."/>
        </authorList>
    </citation>
    <scope>NUCLEOTIDE SEQUENCE [LARGE SCALE GENOMIC DNA]</scope>
    <source>
        <strain evidence="2">cv. Punajuju</strain>
        <tissue evidence="1">Leaves</tissue>
    </source>
</reference>
<evidence type="ECO:0000313" key="1">
    <source>
        <dbReference type="EMBL" id="KAI3788969.1"/>
    </source>
</evidence>